<dbReference type="SUPFAM" id="SSF52540">
    <property type="entry name" value="P-loop containing nucleoside triphosphate hydrolases"/>
    <property type="match status" value="1"/>
</dbReference>
<dbReference type="InterPro" id="IPR006083">
    <property type="entry name" value="PRK/URK"/>
</dbReference>
<evidence type="ECO:0000259" key="1">
    <source>
        <dbReference type="Pfam" id="PF00485"/>
    </source>
</evidence>
<dbReference type="Gene3D" id="3.40.50.300">
    <property type="entry name" value="P-loop containing nucleotide triphosphate hydrolases"/>
    <property type="match status" value="1"/>
</dbReference>
<proteinExistence type="predicted"/>
<evidence type="ECO:0000313" key="3">
    <source>
        <dbReference type="Proteomes" id="UP000664109"/>
    </source>
</evidence>
<organism evidence="2 3">
    <name type="scientific">Streptomyces zhihengii</name>
    <dbReference type="NCBI Taxonomy" id="1818004"/>
    <lineage>
        <taxon>Bacteria</taxon>
        <taxon>Bacillati</taxon>
        <taxon>Actinomycetota</taxon>
        <taxon>Actinomycetes</taxon>
        <taxon>Kitasatosporales</taxon>
        <taxon>Streptomycetaceae</taxon>
        <taxon>Streptomyces</taxon>
    </lineage>
</organism>
<dbReference type="InterPro" id="IPR027417">
    <property type="entry name" value="P-loop_NTPase"/>
</dbReference>
<dbReference type="NCBIfam" id="NF006743">
    <property type="entry name" value="PRK09270.1-2"/>
    <property type="match status" value="1"/>
</dbReference>
<keyword evidence="3" id="KW-1185">Reference proteome</keyword>
<keyword evidence="2" id="KW-0418">Kinase</keyword>
<dbReference type="EMBL" id="JAFEJA010000001">
    <property type="protein sequence ID" value="MBM9618571.1"/>
    <property type="molecule type" value="Genomic_DNA"/>
</dbReference>
<accession>A0ABS2ULZ9</accession>
<dbReference type="GO" id="GO:0016301">
    <property type="term" value="F:kinase activity"/>
    <property type="evidence" value="ECO:0007669"/>
    <property type="project" value="UniProtKB-KW"/>
</dbReference>
<dbReference type="RefSeq" id="WP_205372830.1">
    <property type="nucleotide sequence ID" value="NZ_JAFEJA010000001.1"/>
</dbReference>
<sequence>MAVHSVPPHLLDRARGLAAQGGRRILGVTGAPGAGKSTFAGHLVAALNAASPAGPLAVLVPMDGFHLAGRELERLGRAGRKGAPDTFDAAGYAALLTRLRAPEADTTVWAPDFDRAVEEPVAGSLPVDPGVPLVVTEGNYLLHDGGHWARVRPLLDEVWYLEADPAVRVRRLVDRHVRFGKDRGDAERWVRGSDERNARLVARDRDRADLVITAG</sequence>
<dbReference type="Pfam" id="PF00485">
    <property type="entry name" value="PRK"/>
    <property type="match status" value="1"/>
</dbReference>
<protein>
    <submittedName>
        <fullName evidence="2">Nucleoside/nucleotide kinase family protein</fullName>
    </submittedName>
</protein>
<dbReference type="PANTHER" id="PTHR10285">
    <property type="entry name" value="URIDINE KINASE"/>
    <property type="match status" value="1"/>
</dbReference>
<dbReference type="Proteomes" id="UP000664109">
    <property type="component" value="Unassembled WGS sequence"/>
</dbReference>
<name>A0ABS2ULZ9_9ACTN</name>
<gene>
    <name evidence="2" type="ORF">JE024_07370</name>
</gene>
<comment type="caution">
    <text evidence="2">The sequence shown here is derived from an EMBL/GenBank/DDBJ whole genome shotgun (WGS) entry which is preliminary data.</text>
</comment>
<keyword evidence="2" id="KW-0808">Transferase</keyword>
<evidence type="ECO:0000313" key="2">
    <source>
        <dbReference type="EMBL" id="MBM9618571.1"/>
    </source>
</evidence>
<feature type="domain" description="Phosphoribulokinase/uridine kinase" evidence="1">
    <location>
        <begin position="25"/>
        <end position="212"/>
    </location>
</feature>
<reference evidence="2 3" key="1">
    <citation type="journal article" date="2016" name="Arch. Microbiol.">
        <title>Streptomyces zhihengii sp. nov., isolated from rhizospheric soil of Psammosilene tunicoides.</title>
        <authorList>
            <person name="Huang M.J."/>
            <person name="Fei J.J."/>
            <person name="Salam N."/>
            <person name="Kim C.J."/>
            <person name="Hozzein W.N."/>
            <person name="Xiao M."/>
            <person name="Huang H.Q."/>
            <person name="Li W.J."/>
        </authorList>
    </citation>
    <scope>NUCLEOTIDE SEQUENCE [LARGE SCALE GENOMIC DNA]</scope>
    <source>
        <strain evidence="2 3">YIM T102</strain>
    </source>
</reference>